<dbReference type="PROSITE" id="PS50158">
    <property type="entry name" value="ZF_CCHC"/>
    <property type="match status" value="1"/>
</dbReference>
<dbReference type="GO" id="GO:0003676">
    <property type="term" value="F:nucleic acid binding"/>
    <property type="evidence" value="ECO:0007669"/>
    <property type="project" value="InterPro"/>
</dbReference>
<dbReference type="InterPro" id="IPR001878">
    <property type="entry name" value="Znf_CCHC"/>
</dbReference>
<dbReference type="EMBL" id="AVOT02005389">
    <property type="protein sequence ID" value="MBW0478943.1"/>
    <property type="molecule type" value="Genomic_DNA"/>
</dbReference>
<proteinExistence type="predicted"/>
<feature type="domain" description="CCHC-type" evidence="4">
    <location>
        <begin position="76"/>
        <end position="90"/>
    </location>
</feature>
<evidence type="ECO:0000256" key="2">
    <source>
        <dbReference type="PROSITE-ProRule" id="PRU00047"/>
    </source>
</evidence>
<name>A0A9Q3GSW5_9BASI</name>
<dbReference type="Gene3D" id="4.10.60.10">
    <property type="entry name" value="Zinc finger, CCHC-type"/>
    <property type="match status" value="1"/>
</dbReference>
<organism evidence="5 6">
    <name type="scientific">Austropuccinia psidii MF-1</name>
    <dbReference type="NCBI Taxonomy" id="1389203"/>
    <lineage>
        <taxon>Eukaryota</taxon>
        <taxon>Fungi</taxon>
        <taxon>Dikarya</taxon>
        <taxon>Basidiomycota</taxon>
        <taxon>Pucciniomycotina</taxon>
        <taxon>Pucciniomycetes</taxon>
        <taxon>Pucciniales</taxon>
        <taxon>Sphaerophragmiaceae</taxon>
        <taxon>Austropuccinia</taxon>
    </lineage>
</organism>
<dbReference type="SUPFAM" id="SSF57756">
    <property type="entry name" value="Retrovirus zinc finger-like domains"/>
    <property type="match status" value="1"/>
</dbReference>
<dbReference type="GO" id="GO:0008270">
    <property type="term" value="F:zinc ion binding"/>
    <property type="evidence" value="ECO:0007669"/>
    <property type="project" value="UniProtKB-KW"/>
</dbReference>
<feature type="region of interest" description="Disordered" evidence="3">
    <location>
        <begin position="45"/>
        <end position="66"/>
    </location>
</feature>
<dbReference type="Pfam" id="PF00098">
    <property type="entry name" value="zf-CCHC"/>
    <property type="match status" value="1"/>
</dbReference>
<evidence type="ECO:0000313" key="6">
    <source>
        <dbReference type="Proteomes" id="UP000765509"/>
    </source>
</evidence>
<dbReference type="OrthoDB" id="119314at2759"/>
<keyword evidence="2" id="KW-0862">Zinc</keyword>
<dbReference type="GO" id="GO:0006397">
    <property type="term" value="P:mRNA processing"/>
    <property type="evidence" value="ECO:0007669"/>
    <property type="project" value="UniProtKB-KW"/>
</dbReference>
<dbReference type="AlphaFoldDB" id="A0A9Q3GSW5"/>
<evidence type="ECO:0000259" key="4">
    <source>
        <dbReference type="PROSITE" id="PS50158"/>
    </source>
</evidence>
<dbReference type="Proteomes" id="UP000765509">
    <property type="component" value="Unassembled WGS sequence"/>
</dbReference>
<keyword evidence="2" id="KW-0479">Metal-binding</keyword>
<keyword evidence="1" id="KW-0507">mRNA processing</keyword>
<keyword evidence="2" id="KW-0863">Zinc-finger</keyword>
<evidence type="ECO:0000256" key="3">
    <source>
        <dbReference type="SAM" id="MobiDB-lite"/>
    </source>
</evidence>
<sequence>MATNPNLKVRPDDLLNMIRQIATVSPNFDHSTEIARLNAASKFGTRNKLHDNNPNRLPSASFRKKEEKIPSSKYPCHYCGEVGHWSPTCPI</sequence>
<dbReference type="InterPro" id="IPR036875">
    <property type="entry name" value="Znf_CCHC_sf"/>
</dbReference>
<accession>A0A9Q3GSW5</accession>
<evidence type="ECO:0000256" key="1">
    <source>
        <dbReference type="ARBA" id="ARBA00022664"/>
    </source>
</evidence>
<keyword evidence="6" id="KW-1185">Reference proteome</keyword>
<evidence type="ECO:0000313" key="5">
    <source>
        <dbReference type="EMBL" id="MBW0478943.1"/>
    </source>
</evidence>
<protein>
    <recommendedName>
        <fullName evidence="4">CCHC-type domain-containing protein</fullName>
    </recommendedName>
</protein>
<gene>
    <name evidence="5" type="ORF">O181_018658</name>
</gene>
<comment type="caution">
    <text evidence="5">The sequence shown here is derived from an EMBL/GenBank/DDBJ whole genome shotgun (WGS) entry which is preliminary data.</text>
</comment>
<reference evidence="5" key="1">
    <citation type="submission" date="2021-03" db="EMBL/GenBank/DDBJ databases">
        <title>Draft genome sequence of rust myrtle Austropuccinia psidii MF-1, a brazilian biotype.</title>
        <authorList>
            <person name="Quecine M.C."/>
            <person name="Pachon D.M.R."/>
            <person name="Bonatelli M.L."/>
            <person name="Correr F.H."/>
            <person name="Franceschini L.M."/>
            <person name="Leite T.F."/>
            <person name="Margarido G.R.A."/>
            <person name="Almeida C.A."/>
            <person name="Ferrarezi J.A."/>
            <person name="Labate C.A."/>
        </authorList>
    </citation>
    <scope>NUCLEOTIDE SEQUENCE</scope>
    <source>
        <strain evidence="5">MF-1</strain>
    </source>
</reference>